<evidence type="ECO:0000313" key="3">
    <source>
        <dbReference type="Proteomes" id="UP001188597"/>
    </source>
</evidence>
<feature type="region of interest" description="Disordered" evidence="1">
    <location>
        <begin position="1"/>
        <end position="183"/>
    </location>
</feature>
<feature type="region of interest" description="Disordered" evidence="1">
    <location>
        <begin position="445"/>
        <end position="483"/>
    </location>
</feature>
<gene>
    <name evidence="2" type="ORF">RJ639_012414</name>
</gene>
<dbReference type="Proteomes" id="UP001188597">
    <property type="component" value="Unassembled WGS sequence"/>
</dbReference>
<evidence type="ECO:0000313" key="2">
    <source>
        <dbReference type="EMBL" id="KAK3010837.1"/>
    </source>
</evidence>
<feature type="compositionally biased region" description="Basic and acidic residues" evidence="1">
    <location>
        <begin position="213"/>
        <end position="224"/>
    </location>
</feature>
<dbReference type="AlphaFoldDB" id="A0AA88VM83"/>
<evidence type="ECO:0000256" key="1">
    <source>
        <dbReference type="SAM" id="MobiDB-lite"/>
    </source>
</evidence>
<proteinExistence type="predicted"/>
<feature type="compositionally biased region" description="Basic and acidic residues" evidence="1">
    <location>
        <begin position="232"/>
        <end position="255"/>
    </location>
</feature>
<dbReference type="PANTHER" id="PTHR34660">
    <property type="entry name" value="MYB-LIKE PROTEIN X"/>
    <property type="match status" value="1"/>
</dbReference>
<dbReference type="EMBL" id="JAVXUP010001505">
    <property type="protein sequence ID" value="KAK3010837.1"/>
    <property type="molecule type" value="Genomic_DNA"/>
</dbReference>
<dbReference type="PANTHER" id="PTHR34660:SF3">
    <property type="entry name" value="RRM DOMAIN-CONTAINING PROTEIN"/>
    <property type="match status" value="1"/>
</dbReference>
<reference evidence="2" key="1">
    <citation type="submission" date="2022-12" db="EMBL/GenBank/DDBJ databases">
        <title>Draft genome assemblies for two species of Escallonia (Escalloniales).</title>
        <authorList>
            <person name="Chanderbali A."/>
            <person name="Dervinis C."/>
            <person name="Anghel I."/>
            <person name="Soltis D."/>
            <person name="Soltis P."/>
            <person name="Zapata F."/>
        </authorList>
    </citation>
    <scope>NUCLEOTIDE SEQUENCE</scope>
    <source>
        <strain evidence="2">UCBG64.0493</strain>
        <tissue evidence="2">Leaf</tissue>
    </source>
</reference>
<feature type="region of interest" description="Disordered" evidence="1">
    <location>
        <begin position="196"/>
        <end position="424"/>
    </location>
</feature>
<feature type="compositionally biased region" description="Basic and acidic residues" evidence="1">
    <location>
        <begin position="268"/>
        <end position="344"/>
    </location>
</feature>
<feature type="compositionally biased region" description="Polar residues" evidence="1">
    <location>
        <begin position="412"/>
        <end position="424"/>
    </location>
</feature>
<feature type="compositionally biased region" description="Basic and acidic residues" evidence="1">
    <location>
        <begin position="12"/>
        <end position="30"/>
    </location>
</feature>
<sequence>MSRCFPYPPPGYEKKARPEDIDLLKKEKNRERKHKKEKRDKEKREGKEKKEKGRSDGKHREKKEKKEKSKEKKKDKEKDSDKDKEKSSATDKKGVARKHEDHNGENLHPKEDERGKQKGSSTEERRAATLFESFDGDKFHRKEERGKEKISSSEEKKPVLPFQSHYGEKPLRTSPPVDETEGSEFVLELCRRIRDEEEATGSQLAEGYTGTARKKDEGIEKFAVKDSGMLAEGKEKYNDKRVDSKMDGQRNRDGSKNGVVQNLGVVENRVEGIPRSMDERRVEGKEKSKGREGDDKRGDKRKSKDREKDNQGKVKEREKEKKKEKAKEKSEHKTKDKDEMKDLNKNAPIALHNETSHLSQDCYSAAAEGNPKKRKDIEMNGFLHDCELRPNKLPRPTSHSLTENDKKLEPYQCSSPFTSDNQEAVNNLKVDKTCDSQRAANNFKVDGKERKLNGITASHPLPVSSSKPSSSTGNQVAEASRKSLHPDTKYLSQVLSVPRMDEWSEFDDQEWLFSSKKSPVKKPDVDSVGVKQEVRVWAEALQIESVDVYALPYVTPY</sequence>
<feature type="compositionally biased region" description="Low complexity" evidence="1">
    <location>
        <begin position="458"/>
        <end position="471"/>
    </location>
</feature>
<comment type="caution">
    <text evidence="2">The sequence shown here is derived from an EMBL/GenBank/DDBJ whole genome shotgun (WGS) entry which is preliminary data.</text>
</comment>
<feature type="compositionally biased region" description="Basic and acidic residues" evidence="1">
    <location>
        <begin position="135"/>
        <end position="158"/>
    </location>
</feature>
<accession>A0AA88VM83</accession>
<feature type="compositionally biased region" description="Pro residues" evidence="1">
    <location>
        <begin position="1"/>
        <end position="11"/>
    </location>
</feature>
<name>A0AA88VM83_9ASTE</name>
<keyword evidence="3" id="KW-1185">Reference proteome</keyword>
<protein>
    <recommendedName>
        <fullName evidence="4">Myb-like protein X</fullName>
    </recommendedName>
</protein>
<feature type="compositionally biased region" description="Basic and acidic residues" evidence="1">
    <location>
        <begin position="39"/>
        <end position="127"/>
    </location>
</feature>
<evidence type="ECO:0008006" key="4">
    <source>
        <dbReference type="Google" id="ProtNLM"/>
    </source>
</evidence>
<organism evidence="2 3">
    <name type="scientific">Escallonia herrerae</name>
    <dbReference type="NCBI Taxonomy" id="1293975"/>
    <lineage>
        <taxon>Eukaryota</taxon>
        <taxon>Viridiplantae</taxon>
        <taxon>Streptophyta</taxon>
        <taxon>Embryophyta</taxon>
        <taxon>Tracheophyta</taxon>
        <taxon>Spermatophyta</taxon>
        <taxon>Magnoliopsida</taxon>
        <taxon>eudicotyledons</taxon>
        <taxon>Gunneridae</taxon>
        <taxon>Pentapetalae</taxon>
        <taxon>asterids</taxon>
        <taxon>campanulids</taxon>
        <taxon>Escalloniales</taxon>
        <taxon>Escalloniaceae</taxon>
        <taxon>Escallonia</taxon>
    </lineage>
</organism>